<dbReference type="InterPro" id="IPR036852">
    <property type="entry name" value="Peptidase_S8/S53_dom_sf"/>
</dbReference>
<evidence type="ECO:0000256" key="2">
    <source>
        <dbReference type="ARBA" id="ARBA00022670"/>
    </source>
</evidence>
<comment type="caution">
    <text evidence="9">The sequence shown here is derived from an EMBL/GenBank/DDBJ whole genome shotgun (WGS) entry which is preliminary data.</text>
</comment>
<gene>
    <name evidence="9" type="ORF">EYC82_11940</name>
</gene>
<dbReference type="PROSITE" id="PS00137">
    <property type="entry name" value="SUBTILASE_HIS"/>
    <property type="match status" value="1"/>
</dbReference>
<comment type="similarity">
    <text evidence="1 5 6">Belongs to the peptidase S8 family.</text>
</comment>
<organism evidence="9 10">
    <name type="scientific">Candidatus Marimicrobium litorale</name>
    <dbReference type="NCBI Taxonomy" id="2518991"/>
    <lineage>
        <taxon>Bacteria</taxon>
        <taxon>Pseudomonadati</taxon>
        <taxon>Pseudomonadota</taxon>
        <taxon>Gammaproteobacteria</taxon>
        <taxon>Cellvibrionales</taxon>
        <taxon>Halieaceae</taxon>
        <taxon>Marimicrobium</taxon>
    </lineage>
</organism>
<dbReference type="CDD" id="cd07496">
    <property type="entry name" value="Peptidases_S8_13"/>
    <property type="match status" value="1"/>
</dbReference>
<dbReference type="RefSeq" id="WP_279249769.1">
    <property type="nucleotide sequence ID" value="NZ_SHNO01000001.1"/>
</dbReference>
<dbReference type="InterPro" id="IPR050131">
    <property type="entry name" value="Peptidase_S8_subtilisin-like"/>
</dbReference>
<dbReference type="PROSITE" id="PS00138">
    <property type="entry name" value="SUBTILASE_SER"/>
    <property type="match status" value="1"/>
</dbReference>
<evidence type="ECO:0000256" key="5">
    <source>
        <dbReference type="PROSITE-ProRule" id="PRU01240"/>
    </source>
</evidence>
<dbReference type="SUPFAM" id="SSF89260">
    <property type="entry name" value="Collagen-binding domain"/>
    <property type="match status" value="1"/>
</dbReference>
<evidence type="ECO:0000256" key="3">
    <source>
        <dbReference type="ARBA" id="ARBA00022801"/>
    </source>
</evidence>
<dbReference type="InterPro" id="IPR022398">
    <property type="entry name" value="Peptidase_S8_His-AS"/>
</dbReference>
<feature type="active site" description="Charge relay system" evidence="5">
    <location>
        <position position="473"/>
    </location>
</feature>
<keyword evidence="10" id="KW-1185">Reference proteome</keyword>
<dbReference type="PANTHER" id="PTHR43806:SF11">
    <property type="entry name" value="CEREVISIN-RELATED"/>
    <property type="match status" value="1"/>
</dbReference>
<feature type="active site" description="Charge relay system" evidence="5">
    <location>
        <position position="288"/>
    </location>
</feature>
<evidence type="ECO:0000313" key="9">
    <source>
        <dbReference type="EMBL" id="MCX2978067.1"/>
    </source>
</evidence>
<dbReference type="Gene3D" id="2.60.120.380">
    <property type="match status" value="1"/>
</dbReference>
<sequence>MEDYFRVELLEGQRITMVVADFNVADADLYLWSAEDETVVFSIGTGEVEFVDVPADGTYLVNVFAFGGATNYTLAIGAPNTTLAYSDQNHEIVPWEAVVNYTAEAEANNAAPADLGASRRWGLQHRAGGAGRSRLMAMRRSLLLGQPPSQSLANAATKGINITDASQRARWETLMMIKSLRKDPSVRSAYPNYRVFTQAIPNDQGLQYQWHYPLINLPEAWDTTVGSTDVLVAVIDTGILFNHPDLAGQLVSGYDFVRNPDEALDGDGIDPDPSDPGSSFGGGSESFHGTHVSGTVAARSDNIQGVAGSAFGARVMPLRALGAGGTGTSYDIGQAVRFAAGLPNDSGAVPDAPADIINLSLGGAPFDQSRQNLYNEVKAAGVIVVAAAGNNASSMPLYPASYNNVISVSAVDAQRRLAVYSNYGAAVDVSAPGGDRGVDLNGDGFPDGILSTSGEIRPDNSLNYVYSFLDGTSFAAPHVSGVLALMKSVNPDLTPADIDNLLASGALTDDLGPAGRDDDYGHGLINAQRAVLAALEASGSSPANNPILVASATTLNFGGSTSSLTLNLDNAGGGSLQLQALTTSEAWLQVSAVDADTAGLGTYSVTVDRALLTAGIYSADIVAQSSVNTLTVRVLVSEGLGESGTGLGVIYVLLLEVGEATPVAQFVATSSNSLYPFEFRDIPAGDYEILAGTDTDNDFLICDAGDACGALLTIDQPVQLTLDQNTSGLDFPVEYLVSLPSLSGNGNGSGSGSGSGSGGKSTEVRRLQ</sequence>
<dbReference type="InterPro" id="IPR034176">
    <property type="entry name" value="Peptidases_S8_13"/>
</dbReference>
<accession>A0ABT3T716</accession>
<feature type="region of interest" description="Disordered" evidence="7">
    <location>
        <begin position="262"/>
        <end position="286"/>
    </location>
</feature>
<dbReference type="PROSITE" id="PS00136">
    <property type="entry name" value="SUBTILASE_ASP"/>
    <property type="match status" value="1"/>
</dbReference>
<dbReference type="InterPro" id="IPR017309">
    <property type="entry name" value="Pept_S8A_subtilisin_proteobac"/>
</dbReference>
<dbReference type="GO" id="GO:0006508">
    <property type="term" value="P:proteolysis"/>
    <property type="evidence" value="ECO:0007669"/>
    <property type="project" value="UniProtKB-KW"/>
</dbReference>
<keyword evidence="3 5" id="KW-0378">Hydrolase</keyword>
<feature type="compositionally biased region" description="Gly residues" evidence="7">
    <location>
        <begin position="745"/>
        <end position="759"/>
    </location>
</feature>
<dbReference type="Pfam" id="PF00082">
    <property type="entry name" value="Peptidase_S8"/>
    <property type="match status" value="1"/>
</dbReference>
<dbReference type="Proteomes" id="UP001143304">
    <property type="component" value="Unassembled WGS sequence"/>
</dbReference>
<evidence type="ECO:0000313" key="10">
    <source>
        <dbReference type="Proteomes" id="UP001143304"/>
    </source>
</evidence>
<evidence type="ECO:0000256" key="7">
    <source>
        <dbReference type="SAM" id="MobiDB-lite"/>
    </source>
</evidence>
<name>A0ABT3T716_9GAMM</name>
<evidence type="ECO:0000256" key="1">
    <source>
        <dbReference type="ARBA" id="ARBA00011073"/>
    </source>
</evidence>
<protein>
    <submittedName>
        <fullName evidence="9">Serine protease</fullName>
    </submittedName>
</protein>
<dbReference type="PIRSF" id="PIRSF037893">
    <property type="entry name" value="Subtilisin_rel_Maqu_2796"/>
    <property type="match status" value="1"/>
</dbReference>
<feature type="region of interest" description="Disordered" evidence="7">
    <location>
        <begin position="744"/>
        <end position="768"/>
    </location>
</feature>
<evidence type="ECO:0000256" key="4">
    <source>
        <dbReference type="ARBA" id="ARBA00022825"/>
    </source>
</evidence>
<keyword evidence="2 5" id="KW-0645">Protease</keyword>
<dbReference type="PROSITE" id="PS51892">
    <property type="entry name" value="SUBTILASE"/>
    <property type="match status" value="1"/>
</dbReference>
<dbReference type="InterPro" id="IPR023828">
    <property type="entry name" value="Peptidase_S8_Ser-AS"/>
</dbReference>
<dbReference type="PRINTS" id="PR00723">
    <property type="entry name" value="SUBTILISIN"/>
</dbReference>
<feature type="domain" description="Peptidase S8/S53" evidence="8">
    <location>
        <begin position="228"/>
        <end position="523"/>
    </location>
</feature>
<evidence type="ECO:0000259" key="8">
    <source>
        <dbReference type="Pfam" id="PF00082"/>
    </source>
</evidence>
<feature type="compositionally biased region" description="Acidic residues" evidence="7">
    <location>
        <begin position="262"/>
        <end position="273"/>
    </location>
</feature>
<feature type="active site" description="Charge relay system" evidence="5">
    <location>
        <position position="236"/>
    </location>
</feature>
<dbReference type="InterPro" id="IPR000209">
    <property type="entry name" value="Peptidase_S8/S53_dom"/>
</dbReference>
<dbReference type="PANTHER" id="PTHR43806">
    <property type="entry name" value="PEPTIDASE S8"/>
    <property type="match status" value="1"/>
</dbReference>
<dbReference type="GO" id="GO:0008233">
    <property type="term" value="F:peptidase activity"/>
    <property type="evidence" value="ECO:0007669"/>
    <property type="project" value="UniProtKB-KW"/>
</dbReference>
<dbReference type="Gene3D" id="3.40.50.200">
    <property type="entry name" value="Peptidase S8/S53 domain"/>
    <property type="match status" value="1"/>
</dbReference>
<dbReference type="EMBL" id="SHNO01000001">
    <property type="protein sequence ID" value="MCX2978067.1"/>
    <property type="molecule type" value="Genomic_DNA"/>
</dbReference>
<dbReference type="SUPFAM" id="SSF52743">
    <property type="entry name" value="Subtilisin-like"/>
    <property type="match status" value="1"/>
</dbReference>
<reference evidence="9" key="1">
    <citation type="submission" date="2019-02" db="EMBL/GenBank/DDBJ databases">
        <authorList>
            <person name="Li S.-H."/>
        </authorList>
    </citation>
    <scope>NUCLEOTIDE SEQUENCE</scope>
    <source>
        <strain evidence="9">IMCC11814</strain>
    </source>
</reference>
<evidence type="ECO:0000256" key="6">
    <source>
        <dbReference type="RuleBase" id="RU003355"/>
    </source>
</evidence>
<keyword evidence="4 5" id="KW-0720">Serine protease</keyword>
<dbReference type="InterPro" id="IPR023827">
    <property type="entry name" value="Peptidase_S8_Asp-AS"/>
</dbReference>
<dbReference type="InterPro" id="IPR015500">
    <property type="entry name" value="Peptidase_S8_subtilisin-rel"/>
</dbReference>
<proteinExistence type="inferred from homology"/>